<dbReference type="AlphaFoldDB" id="A0A0C2IF85"/>
<dbReference type="Proteomes" id="UP000031668">
    <property type="component" value="Unassembled WGS sequence"/>
</dbReference>
<name>A0A0C2IF85_THEKT</name>
<accession>A0A0C2IF85</accession>
<proteinExistence type="predicted"/>
<evidence type="ECO:0000313" key="3">
    <source>
        <dbReference type="EMBL" id="KII63999.1"/>
    </source>
</evidence>
<feature type="signal peptide" evidence="2">
    <location>
        <begin position="1"/>
        <end position="19"/>
    </location>
</feature>
<feature type="chain" id="PRO_5002150445" evidence="2">
    <location>
        <begin position="20"/>
        <end position="198"/>
    </location>
</feature>
<sequence length="198" mass="22637">MNLLSWLSTLILIQHLTLTNELLGSLLPSLVPPGLAPPGLLPPGPDPSGQAPPKKAKKSNFGACRMKVRSGIKHVLMDPHYRNKKNVYAKMTVCAQKKAGLQRKLPDAKLILRCCRLAYKKRRRSGRKTYCKRKTMRFIYCMLKYQVQMMKTQYLFVDTDSPSYTDPNKPLPSFVPRLHHNVILAYTIARQPYRPSPY</sequence>
<gene>
    <name evidence="3" type="ORF">RF11_08809</name>
</gene>
<keyword evidence="4" id="KW-1185">Reference proteome</keyword>
<protein>
    <submittedName>
        <fullName evidence="3">Uncharacterized protein</fullName>
    </submittedName>
</protein>
<feature type="compositionally biased region" description="Pro residues" evidence="1">
    <location>
        <begin position="37"/>
        <end position="46"/>
    </location>
</feature>
<keyword evidence="2" id="KW-0732">Signal</keyword>
<evidence type="ECO:0000313" key="4">
    <source>
        <dbReference type="Proteomes" id="UP000031668"/>
    </source>
</evidence>
<comment type="caution">
    <text evidence="3">The sequence shown here is derived from an EMBL/GenBank/DDBJ whole genome shotgun (WGS) entry which is preliminary data.</text>
</comment>
<evidence type="ECO:0000256" key="2">
    <source>
        <dbReference type="SAM" id="SignalP"/>
    </source>
</evidence>
<dbReference type="EMBL" id="JWZT01004477">
    <property type="protein sequence ID" value="KII63999.1"/>
    <property type="molecule type" value="Genomic_DNA"/>
</dbReference>
<evidence type="ECO:0000256" key="1">
    <source>
        <dbReference type="SAM" id="MobiDB-lite"/>
    </source>
</evidence>
<organism evidence="3 4">
    <name type="scientific">Thelohanellus kitauei</name>
    <name type="common">Myxosporean</name>
    <dbReference type="NCBI Taxonomy" id="669202"/>
    <lineage>
        <taxon>Eukaryota</taxon>
        <taxon>Metazoa</taxon>
        <taxon>Cnidaria</taxon>
        <taxon>Myxozoa</taxon>
        <taxon>Myxosporea</taxon>
        <taxon>Bivalvulida</taxon>
        <taxon>Platysporina</taxon>
        <taxon>Myxobolidae</taxon>
        <taxon>Thelohanellus</taxon>
    </lineage>
</organism>
<reference evidence="3 4" key="1">
    <citation type="journal article" date="2014" name="Genome Biol. Evol.">
        <title>The genome of the myxosporean Thelohanellus kitauei shows adaptations to nutrient acquisition within its fish host.</title>
        <authorList>
            <person name="Yang Y."/>
            <person name="Xiong J."/>
            <person name="Zhou Z."/>
            <person name="Huo F."/>
            <person name="Miao W."/>
            <person name="Ran C."/>
            <person name="Liu Y."/>
            <person name="Zhang J."/>
            <person name="Feng J."/>
            <person name="Wang M."/>
            <person name="Wang M."/>
            <person name="Wang L."/>
            <person name="Yao B."/>
        </authorList>
    </citation>
    <scope>NUCLEOTIDE SEQUENCE [LARGE SCALE GENOMIC DNA]</scope>
    <source>
        <strain evidence="3">Wuqing</strain>
    </source>
</reference>
<feature type="region of interest" description="Disordered" evidence="1">
    <location>
        <begin position="37"/>
        <end position="60"/>
    </location>
</feature>